<comment type="caution">
    <text evidence="5">The sequence shown here is derived from an EMBL/GenBank/DDBJ whole genome shotgun (WGS) entry which is preliminary data.</text>
</comment>
<evidence type="ECO:0000259" key="4">
    <source>
        <dbReference type="Pfam" id="PF03358"/>
    </source>
</evidence>
<keyword evidence="3" id="KW-0560">Oxidoreductase</keyword>
<dbReference type="EMBL" id="VUOB01000005">
    <property type="protein sequence ID" value="KAA2265797.1"/>
    <property type="molecule type" value="Genomic_DNA"/>
</dbReference>
<dbReference type="InterPro" id="IPR029039">
    <property type="entry name" value="Flavoprotein-like_sf"/>
</dbReference>
<dbReference type="GO" id="GO:0016491">
    <property type="term" value="F:oxidoreductase activity"/>
    <property type="evidence" value="ECO:0007669"/>
    <property type="project" value="UniProtKB-KW"/>
</dbReference>
<dbReference type="InterPro" id="IPR005025">
    <property type="entry name" value="FMN_Rdtase-like_dom"/>
</dbReference>
<keyword evidence="1" id="KW-0285">Flavoprotein</keyword>
<reference evidence="5 6" key="1">
    <citation type="submission" date="2019-09" db="EMBL/GenBank/DDBJ databases">
        <title>Goodfellowia gen. nov., a new genus of the Pseudonocardineae related to Actinoalloteichus, containing Goodfellowia coeruleoviolacea gen. nov., comb. nov. gen. nov., comb. nov.</title>
        <authorList>
            <person name="Labeda D."/>
        </authorList>
    </citation>
    <scope>NUCLEOTIDE SEQUENCE [LARGE SCALE GENOMIC DNA]</scope>
    <source>
        <strain evidence="5 6">AN110305</strain>
    </source>
</reference>
<evidence type="ECO:0000313" key="6">
    <source>
        <dbReference type="Proteomes" id="UP000323454"/>
    </source>
</evidence>
<gene>
    <name evidence="5" type="ORF">F0L68_04365</name>
</gene>
<dbReference type="Proteomes" id="UP000323454">
    <property type="component" value="Unassembled WGS sequence"/>
</dbReference>
<evidence type="ECO:0000313" key="5">
    <source>
        <dbReference type="EMBL" id="KAA2265797.1"/>
    </source>
</evidence>
<dbReference type="SUPFAM" id="SSF52218">
    <property type="entry name" value="Flavoproteins"/>
    <property type="match status" value="1"/>
</dbReference>
<dbReference type="PANTHER" id="PTHR43408">
    <property type="entry name" value="FMN REDUCTASE (NADPH)"/>
    <property type="match status" value="1"/>
</dbReference>
<dbReference type="PANTHER" id="PTHR43408:SF1">
    <property type="entry name" value="FMN REDUCTASE (NADPH)"/>
    <property type="match status" value="1"/>
</dbReference>
<sequence>MAIGDDGNPMTVVVGHPRPGSRTHAVAVRAGDLLATRLRAGAAKPPPRPHLVDLALLAPFLLDGRTAGRAFEAMGPNRVVVMASPTFRGAYSGLLKVFLDLLPRHGLSGSVVVPLMTAGIPEHRHVVDTTLRPVLAELGADVPTPGISVLETDIGRVDEVFEAWWDANGRALRRAVGAALALREEATRC</sequence>
<proteinExistence type="predicted"/>
<dbReference type="Gene3D" id="3.40.50.360">
    <property type="match status" value="1"/>
</dbReference>
<evidence type="ECO:0000256" key="1">
    <source>
        <dbReference type="ARBA" id="ARBA00022630"/>
    </source>
</evidence>
<dbReference type="Pfam" id="PF03358">
    <property type="entry name" value="FMN_red"/>
    <property type="match status" value="1"/>
</dbReference>
<dbReference type="RefSeq" id="WP_149848082.1">
    <property type="nucleotide sequence ID" value="NZ_VUOB01000005.1"/>
</dbReference>
<evidence type="ECO:0000256" key="2">
    <source>
        <dbReference type="ARBA" id="ARBA00022643"/>
    </source>
</evidence>
<dbReference type="OrthoDB" id="1643408at2"/>
<feature type="domain" description="NADPH-dependent FMN reductase-like" evidence="4">
    <location>
        <begin position="11"/>
        <end position="147"/>
    </location>
</feature>
<dbReference type="AlphaFoldDB" id="A0A5B2XPY1"/>
<protein>
    <submittedName>
        <fullName evidence="5">NADPH-dependent oxidoreductase</fullName>
    </submittedName>
</protein>
<name>A0A5B2XPY1_9PSEU</name>
<reference evidence="5 6" key="2">
    <citation type="submission" date="2019-09" db="EMBL/GenBank/DDBJ databases">
        <authorList>
            <person name="Jin C."/>
        </authorList>
    </citation>
    <scope>NUCLEOTIDE SEQUENCE [LARGE SCALE GENOMIC DNA]</scope>
    <source>
        <strain evidence="5 6">AN110305</strain>
    </source>
</reference>
<evidence type="ECO:0000256" key="3">
    <source>
        <dbReference type="ARBA" id="ARBA00023002"/>
    </source>
</evidence>
<accession>A0A5B2XPY1</accession>
<keyword evidence="2" id="KW-0288">FMN</keyword>
<organism evidence="5 6">
    <name type="scientific">Solihabitans fulvus</name>
    <dbReference type="NCBI Taxonomy" id="1892852"/>
    <lineage>
        <taxon>Bacteria</taxon>
        <taxon>Bacillati</taxon>
        <taxon>Actinomycetota</taxon>
        <taxon>Actinomycetes</taxon>
        <taxon>Pseudonocardiales</taxon>
        <taxon>Pseudonocardiaceae</taxon>
        <taxon>Solihabitans</taxon>
    </lineage>
</organism>
<dbReference type="InterPro" id="IPR051814">
    <property type="entry name" value="NAD(P)H-dep_FMN_reductase"/>
</dbReference>
<keyword evidence="6" id="KW-1185">Reference proteome</keyword>